<dbReference type="EMBL" id="LAZR01001953">
    <property type="protein sequence ID" value="KKN36645.1"/>
    <property type="molecule type" value="Genomic_DNA"/>
</dbReference>
<evidence type="ECO:0000313" key="1">
    <source>
        <dbReference type="EMBL" id="KKN36645.1"/>
    </source>
</evidence>
<reference evidence="1" key="1">
    <citation type="journal article" date="2015" name="Nature">
        <title>Complex archaea that bridge the gap between prokaryotes and eukaryotes.</title>
        <authorList>
            <person name="Spang A."/>
            <person name="Saw J.H."/>
            <person name="Jorgensen S.L."/>
            <person name="Zaremba-Niedzwiedzka K."/>
            <person name="Martijn J."/>
            <person name="Lind A.E."/>
            <person name="van Eijk R."/>
            <person name="Schleper C."/>
            <person name="Guy L."/>
            <person name="Ettema T.J."/>
        </authorList>
    </citation>
    <scope>NUCLEOTIDE SEQUENCE</scope>
</reference>
<dbReference type="AlphaFoldDB" id="A0A0F9PYB1"/>
<protein>
    <submittedName>
        <fullName evidence="1">Uncharacterized protein</fullName>
    </submittedName>
</protein>
<gene>
    <name evidence="1" type="ORF">LCGC14_0771680</name>
</gene>
<accession>A0A0F9PYB1</accession>
<organism evidence="1">
    <name type="scientific">marine sediment metagenome</name>
    <dbReference type="NCBI Taxonomy" id="412755"/>
    <lineage>
        <taxon>unclassified sequences</taxon>
        <taxon>metagenomes</taxon>
        <taxon>ecological metagenomes</taxon>
    </lineage>
</organism>
<sequence length="271" mass="31314">MFNTQKLANSEKCRVDYLTDTKWVCNKSCLLLEAGASNLLQTEYVSPDDYYDRYNRWTNETNIYDDNILSTSGCSAAGYYIELYPPNNIHCSGVRIIAAMLESAPPPTWFNPYINIDVFIVDVGWQNIFSGIITKGIWVEKEIGDTAFISAARIKFNDITLTGVIYEFDFLRPVVLDVTLHNGFSDDGDEKHRMTLLTTGNVFNRFDSPVYFSKGMYVKFAATVGNVFVRYLIVGEKEWSIQQVLQRRKLHIPGLRRFVQWCRLIRDWFIK</sequence>
<comment type="caution">
    <text evidence="1">The sequence shown here is derived from an EMBL/GenBank/DDBJ whole genome shotgun (WGS) entry which is preliminary data.</text>
</comment>
<proteinExistence type="predicted"/>
<name>A0A0F9PYB1_9ZZZZ</name>